<dbReference type="Pfam" id="PF12461">
    <property type="entry name" value="DUF3688"/>
    <property type="match status" value="3"/>
</dbReference>
<protein>
    <submittedName>
        <fullName evidence="2">Plectrovirus spv1-r8a2b protein</fullName>
    </submittedName>
</protein>
<evidence type="ECO:0000313" key="2">
    <source>
        <dbReference type="EMBL" id="KMQ90125.1"/>
    </source>
</evidence>
<keyword evidence="3" id="KW-1185">Reference proteome</keyword>
<evidence type="ECO:0000313" key="3">
    <source>
        <dbReference type="Proteomes" id="UP000036403"/>
    </source>
</evidence>
<dbReference type="PaxDb" id="67767-A0A0J7NC23"/>
<proteinExistence type="predicted"/>
<organism evidence="2 3">
    <name type="scientific">Lasius niger</name>
    <name type="common">Black garden ant</name>
    <dbReference type="NCBI Taxonomy" id="67767"/>
    <lineage>
        <taxon>Eukaryota</taxon>
        <taxon>Metazoa</taxon>
        <taxon>Ecdysozoa</taxon>
        <taxon>Arthropoda</taxon>
        <taxon>Hexapoda</taxon>
        <taxon>Insecta</taxon>
        <taxon>Pterygota</taxon>
        <taxon>Neoptera</taxon>
        <taxon>Endopterygota</taxon>
        <taxon>Hymenoptera</taxon>
        <taxon>Apocrita</taxon>
        <taxon>Aculeata</taxon>
        <taxon>Formicoidea</taxon>
        <taxon>Formicidae</taxon>
        <taxon>Formicinae</taxon>
        <taxon>Lasius</taxon>
        <taxon>Lasius</taxon>
    </lineage>
</organism>
<dbReference type="EMBL" id="LBMM01007416">
    <property type="protein sequence ID" value="KMQ89747.1"/>
    <property type="molecule type" value="Genomic_DNA"/>
</dbReference>
<dbReference type="EMBL" id="LBMM01007002">
    <property type="protein sequence ID" value="KMQ90125.1"/>
    <property type="molecule type" value="Genomic_DNA"/>
</dbReference>
<accession>A0A0J7NC23</accession>
<dbReference type="Proteomes" id="UP000036403">
    <property type="component" value="Unassembled WGS sequence"/>
</dbReference>
<evidence type="ECO:0000313" key="1">
    <source>
        <dbReference type="EMBL" id="KMQ89747.1"/>
    </source>
</evidence>
<gene>
    <name evidence="2" type="ORF">RF55_10149</name>
    <name evidence="1" type="ORF">RF55_10591</name>
</gene>
<reference evidence="2 3" key="1">
    <citation type="submission" date="2015-04" db="EMBL/GenBank/DDBJ databases">
        <title>Lasius niger genome sequencing.</title>
        <authorList>
            <person name="Konorov E.A."/>
            <person name="Nikitin M.A."/>
            <person name="Kirill M.V."/>
            <person name="Chang P."/>
        </authorList>
    </citation>
    <scope>NUCLEOTIDE SEQUENCE [LARGE SCALE GENOMIC DNA]</scope>
    <source>
        <tissue evidence="2">Whole</tissue>
    </source>
</reference>
<dbReference type="AlphaFoldDB" id="A0A0J7NC23"/>
<dbReference type="InterPro" id="IPR022160">
    <property type="entry name" value="Phage_1-C74_Orf1"/>
</dbReference>
<name>A0A0J7NC23_LASNI</name>
<sequence>MSDYPDSAVDNGLVAKALQVRSSFVNFLKKYSDVIVNELLRVQNGGSPDYDNVADGTEKVLFSFQNVDVTEASTLKTNIYQMTLTIDDQEKIRADGADLFLQQFFSNALVPIFENRSTFIESGYIDNLEYSVVMLNFFGLKNLDFVNLLADKDAQKEGDLYRYYDFNFGIYNWQEITKDGLFPAGQ</sequence>
<comment type="caution">
    <text evidence="2">The sequence shown here is derived from an EMBL/GenBank/DDBJ whole genome shotgun (WGS) entry which is preliminary data.</text>
</comment>